<name>A0A120A423_BACSE</name>
<dbReference type="PROSITE" id="PS00201">
    <property type="entry name" value="FLAVODOXIN"/>
    <property type="match status" value="1"/>
</dbReference>
<dbReference type="PROSITE" id="PS50902">
    <property type="entry name" value="FLAVODOXIN_LIKE"/>
    <property type="match status" value="1"/>
</dbReference>
<dbReference type="InterPro" id="IPR008254">
    <property type="entry name" value="Flavodoxin/NO_synth"/>
</dbReference>
<dbReference type="Gene3D" id="3.40.50.360">
    <property type="match status" value="1"/>
</dbReference>
<evidence type="ECO:0000313" key="4">
    <source>
        <dbReference type="EMBL" id="KWR57524.1"/>
    </source>
</evidence>
<accession>A0A120A423</accession>
<dbReference type="PANTHER" id="PTHR39201:SF1">
    <property type="entry name" value="FLAVODOXIN-LIKE DOMAIN-CONTAINING PROTEIN"/>
    <property type="match status" value="1"/>
</dbReference>
<dbReference type="SUPFAM" id="SSF52218">
    <property type="entry name" value="Flavoproteins"/>
    <property type="match status" value="1"/>
</dbReference>
<proteinExistence type="predicted"/>
<evidence type="ECO:0000256" key="2">
    <source>
        <dbReference type="SAM" id="SignalP"/>
    </source>
</evidence>
<dbReference type="AlphaFoldDB" id="A0A120A423"/>
<dbReference type="Proteomes" id="UP000056419">
    <property type="component" value="Unassembled WGS sequence"/>
</dbReference>
<keyword evidence="2" id="KW-0732">Signal</keyword>
<evidence type="ECO:0000313" key="5">
    <source>
        <dbReference type="Proteomes" id="UP000056419"/>
    </source>
</evidence>
<dbReference type="GO" id="GO:0010181">
    <property type="term" value="F:FMN binding"/>
    <property type="evidence" value="ECO:0007669"/>
    <property type="project" value="InterPro"/>
</dbReference>
<dbReference type="InterPro" id="IPR001226">
    <property type="entry name" value="Flavodoxin_CS"/>
</dbReference>
<dbReference type="InterPro" id="IPR029039">
    <property type="entry name" value="Flavoprotein-like_sf"/>
</dbReference>
<dbReference type="RefSeq" id="WP_060384928.1">
    <property type="nucleotide sequence ID" value="NZ_LRGC01000001.1"/>
</dbReference>
<comment type="cofactor">
    <cofactor evidence="1">
        <name>FMN</name>
        <dbReference type="ChEBI" id="CHEBI:58210"/>
    </cofactor>
</comment>
<comment type="caution">
    <text evidence="4">The sequence shown here is derived from an EMBL/GenBank/DDBJ whole genome shotgun (WGS) entry which is preliminary data.</text>
</comment>
<feature type="domain" description="Flavodoxin-like" evidence="3">
    <location>
        <begin position="37"/>
        <end position="190"/>
    </location>
</feature>
<dbReference type="GO" id="GO:0009055">
    <property type="term" value="F:electron transfer activity"/>
    <property type="evidence" value="ECO:0007669"/>
    <property type="project" value="InterPro"/>
</dbReference>
<keyword evidence="5" id="KW-1185">Reference proteome</keyword>
<gene>
    <name evidence="4" type="ORF">AA415_00058</name>
</gene>
<reference evidence="4 5" key="1">
    <citation type="journal article" date="2016" name="BMC Genomics">
        <title>Type VI secretion systems of human gut Bacteroidales segregate into three genetic architectures, two of which are contained on mobile genetic elements.</title>
        <authorList>
            <person name="Coyne M.J."/>
            <person name="Roelofs K.G."/>
            <person name="Comstock L.E."/>
        </authorList>
    </citation>
    <scope>NUCLEOTIDE SEQUENCE [LARGE SCALE GENOMIC DNA]</scope>
    <source>
        <strain evidence="4 5">CL09T03C01</strain>
    </source>
</reference>
<evidence type="ECO:0000256" key="1">
    <source>
        <dbReference type="ARBA" id="ARBA00001917"/>
    </source>
</evidence>
<dbReference type="STRING" id="46506.AA415_00058"/>
<dbReference type="EMBL" id="LRGC01000001">
    <property type="protein sequence ID" value="KWR57524.1"/>
    <property type="molecule type" value="Genomic_DNA"/>
</dbReference>
<feature type="chain" id="PRO_5007163488" evidence="2">
    <location>
        <begin position="23"/>
        <end position="193"/>
    </location>
</feature>
<sequence length="193" mass="21446" precursor="true">MRTKLLCLLLSVIGLCSYSSTSAPKHPQTSNATPRKSLVVFFSWGGNTRAVAEKISYLTGAEGFELKLAVPYTTDRDEIEEIAKREVRDKYKPELASLPQNIEQYDVIYIGSPCWFNTLAPPVRTFLSTVDLSGKKIVPFMTHGGSRMGQSVQTIRRLATKANVTEGLAIRESNASNADNEILAWLKKHNLIK</sequence>
<evidence type="ECO:0000259" key="3">
    <source>
        <dbReference type="PROSITE" id="PS50902"/>
    </source>
</evidence>
<dbReference type="PANTHER" id="PTHR39201">
    <property type="entry name" value="EXPORTED PROTEIN-RELATED"/>
    <property type="match status" value="1"/>
</dbReference>
<dbReference type="Pfam" id="PF12682">
    <property type="entry name" value="Flavodoxin_4"/>
    <property type="match status" value="1"/>
</dbReference>
<organism evidence="4 5">
    <name type="scientific">Bacteroides stercoris</name>
    <dbReference type="NCBI Taxonomy" id="46506"/>
    <lineage>
        <taxon>Bacteria</taxon>
        <taxon>Pseudomonadati</taxon>
        <taxon>Bacteroidota</taxon>
        <taxon>Bacteroidia</taxon>
        <taxon>Bacteroidales</taxon>
        <taxon>Bacteroidaceae</taxon>
        <taxon>Bacteroides</taxon>
    </lineage>
</organism>
<protein>
    <submittedName>
        <fullName evidence="4">Flavodoxin</fullName>
    </submittedName>
</protein>
<dbReference type="PATRIC" id="fig|46506.5.peg.64"/>
<feature type="signal peptide" evidence="2">
    <location>
        <begin position="1"/>
        <end position="22"/>
    </location>
</feature>